<evidence type="ECO:0000313" key="2">
    <source>
        <dbReference type="EMBL" id="NNH73213.1"/>
    </source>
</evidence>
<dbReference type="RefSeq" id="WP_067527781.1">
    <property type="nucleotide sequence ID" value="NZ_JABELX010000009.1"/>
</dbReference>
<dbReference type="Gene3D" id="3.30.420.40">
    <property type="match status" value="2"/>
</dbReference>
<gene>
    <name evidence="2" type="ORF">HLB23_25715</name>
</gene>
<dbReference type="EMBL" id="JABELX010000009">
    <property type="protein sequence ID" value="NNH73213.1"/>
    <property type="molecule type" value="Genomic_DNA"/>
</dbReference>
<sequence>MTVMALEIGPARFAAARVAPDGGLQDVQAVPIPSRAPWNACRDLLTEVAAGSEVTGLGIGATGPIDMAAGVAAPPDIPDWRIGFDVVEAAQKLFPSAPVGMALDGVCVALAEQAYGSLRGVPDALAVAVSTRICGGIVVGGFCAVGRTGNAGNIGHMVMPGYDDPCDCGGKGCVQAIASGAAMVRWAREQGWAGDDFAALTDAAGSGDPIADAAVRRAGTVLGQALSSVASLLDIDRVVVGGFVAQAGPVLWGPVREAVAAHARIGFLSGIRVEPSRLGDTAVLAGAGILASPPQQR</sequence>
<dbReference type="PANTHER" id="PTHR18964:SF169">
    <property type="entry name" value="N-ACETYLMANNOSAMINE KINASE"/>
    <property type="match status" value="1"/>
</dbReference>
<dbReference type="Pfam" id="PF00480">
    <property type="entry name" value="ROK"/>
    <property type="match status" value="1"/>
</dbReference>
<keyword evidence="3" id="KW-1185">Reference proteome</keyword>
<evidence type="ECO:0000256" key="1">
    <source>
        <dbReference type="ARBA" id="ARBA00006479"/>
    </source>
</evidence>
<dbReference type="Proteomes" id="UP000586827">
    <property type="component" value="Unassembled WGS sequence"/>
</dbReference>
<accession>A0A849C3A6</accession>
<protein>
    <submittedName>
        <fullName evidence="2">ROK family protein</fullName>
    </submittedName>
</protein>
<reference evidence="2 3" key="1">
    <citation type="submission" date="2020-05" db="EMBL/GenBank/DDBJ databases">
        <title>MicrobeNet Type strains.</title>
        <authorList>
            <person name="Nicholson A.C."/>
        </authorList>
    </citation>
    <scope>NUCLEOTIDE SEQUENCE [LARGE SCALE GENOMIC DNA]</scope>
    <source>
        <strain evidence="2 3">JCM 3224</strain>
    </source>
</reference>
<dbReference type="InterPro" id="IPR000600">
    <property type="entry name" value="ROK"/>
</dbReference>
<dbReference type="PANTHER" id="PTHR18964">
    <property type="entry name" value="ROK (REPRESSOR, ORF, KINASE) FAMILY"/>
    <property type="match status" value="1"/>
</dbReference>
<name>A0A849C3A6_9NOCA</name>
<comment type="similarity">
    <text evidence="1">Belongs to the ROK (NagC/XylR) family.</text>
</comment>
<proteinExistence type="inferred from homology"/>
<dbReference type="InterPro" id="IPR043129">
    <property type="entry name" value="ATPase_NBD"/>
</dbReference>
<comment type="caution">
    <text evidence="2">The sequence shown here is derived from an EMBL/GenBank/DDBJ whole genome shotgun (WGS) entry which is preliminary data.</text>
</comment>
<dbReference type="AlphaFoldDB" id="A0A849C3A6"/>
<dbReference type="SUPFAM" id="SSF53067">
    <property type="entry name" value="Actin-like ATPase domain"/>
    <property type="match status" value="1"/>
</dbReference>
<evidence type="ECO:0000313" key="3">
    <source>
        <dbReference type="Proteomes" id="UP000586827"/>
    </source>
</evidence>
<organism evidence="2 3">
    <name type="scientific">Nocardia uniformis</name>
    <dbReference type="NCBI Taxonomy" id="53432"/>
    <lineage>
        <taxon>Bacteria</taxon>
        <taxon>Bacillati</taxon>
        <taxon>Actinomycetota</taxon>
        <taxon>Actinomycetes</taxon>
        <taxon>Mycobacteriales</taxon>
        <taxon>Nocardiaceae</taxon>
        <taxon>Nocardia</taxon>
    </lineage>
</organism>